<dbReference type="Proteomes" id="UP000789366">
    <property type="component" value="Unassembled WGS sequence"/>
</dbReference>
<organism evidence="1 2">
    <name type="scientific">Cetraspora pellucida</name>
    <dbReference type="NCBI Taxonomy" id="1433469"/>
    <lineage>
        <taxon>Eukaryota</taxon>
        <taxon>Fungi</taxon>
        <taxon>Fungi incertae sedis</taxon>
        <taxon>Mucoromycota</taxon>
        <taxon>Glomeromycotina</taxon>
        <taxon>Glomeromycetes</taxon>
        <taxon>Diversisporales</taxon>
        <taxon>Gigasporaceae</taxon>
        <taxon>Cetraspora</taxon>
    </lineage>
</organism>
<evidence type="ECO:0000313" key="2">
    <source>
        <dbReference type="Proteomes" id="UP000789366"/>
    </source>
</evidence>
<keyword evidence="2" id="KW-1185">Reference proteome</keyword>
<evidence type="ECO:0000313" key="1">
    <source>
        <dbReference type="EMBL" id="CAG8762506.1"/>
    </source>
</evidence>
<dbReference type="EMBL" id="CAJVPW010049168">
    <property type="protein sequence ID" value="CAG8762506.1"/>
    <property type="molecule type" value="Genomic_DNA"/>
</dbReference>
<sequence>PDARKDAKRLKEIQLTDDEWNLMKDLVNILGPFYEVTEKLDEPESYSDELTNEVNFETDDLAFDNDVGFTDAQEEEEEGSKKKKININTPTNIVNMRFRIKNALYNALLHYWDLSNDELLLAEAALRIKYNDVKSSYQPSPSSNRSSSSNENQNNQERCQIYQ</sequence>
<gene>
    <name evidence="1" type="ORF">SPELUC_LOCUS15234</name>
</gene>
<reference evidence="1" key="1">
    <citation type="submission" date="2021-06" db="EMBL/GenBank/DDBJ databases">
        <authorList>
            <person name="Kallberg Y."/>
            <person name="Tangrot J."/>
            <person name="Rosling A."/>
        </authorList>
    </citation>
    <scope>NUCLEOTIDE SEQUENCE</scope>
    <source>
        <strain evidence="1">28 12/20/2015</strain>
    </source>
</reference>
<protein>
    <submittedName>
        <fullName evidence="1">15997_t:CDS:1</fullName>
    </submittedName>
</protein>
<proteinExistence type="predicted"/>
<feature type="non-terminal residue" evidence="1">
    <location>
        <position position="163"/>
    </location>
</feature>
<comment type="caution">
    <text evidence="1">The sequence shown here is derived from an EMBL/GenBank/DDBJ whole genome shotgun (WGS) entry which is preliminary data.</text>
</comment>
<accession>A0ACA9QS54</accession>
<feature type="non-terminal residue" evidence="1">
    <location>
        <position position="1"/>
    </location>
</feature>
<name>A0ACA9QS54_9GLOM</name>